<dbReference type="Proteomes" id="UP000824219">
    <property type="component" value="Linkage Group LG11"/>
</dbReference>
<dbReference type="AlphaFoldDB" id="A0A9D3NNQ4"/>
<evidence type="ECO:0000313" key="3">
    <source>
        <dbReference type="Proteomes" id="UP000824219"/>
    </source>
</evidence>
<organism evidence="2 3">
    <name type="scientific">Hemibagrus wyckioides</name>
    <dbReference type="NCBI Taxonomy" id="337641"/>
    <lineage>
        <taxon>Eukaryota</taxon>
        <taxon>Metazoa</taxon>
        <taxon>Chordata</taxon>
        <taxon>Craniata</taxon>
        <taxon>Vertebrata</taxon>
        <taxon>Euteleostomi</taxon>
        <taxon>Actinopterygii</taxon>
        <taxon>Neopterygii</taxon>
        <taxon>Teleostei</taxon>
        <taxon>Ostariophysi</taxon>
        <taxon>Siluriformes</taxon>
        <taxon>Bagridae</taxon>
        <taxon>Hemibagrus</taxon>
    </lineage>
</organism>
<dbReference type="EMBL" id="JAHKSW010000011">
    <property type="protein sequence ID" value="KAG7326846.1"/>
    <property type="molecule type" value="Genomic_DNA"/>
</dbReference>
<evidence type="ECO:0000313" key="2">
    <source>
        <dbReference type="EMBL" id="KAG7326846.1"/>
    </source>
</evidence>
<reference evidence="2 3" key="1">
    <citation type="submission" date="2021-06" db="EMBL/GenBank/DDBJ databases">
        <title>Chromosome-level genome assembly of the red-tail catfish (Hemibagrus wyckioides).</title>
        <authorList>
            <person name="Shao F."/>
        </authorList>
    </citation>
    <scope>NUCLEOTIDE SEQUENCE [LARGE SCALE GENOMIC DNA]</scope>
    <source>
        <strain evidence="2">EC202008001</strain>
        <tissue evidence="2">Blood</tissue>
    </source>
</reference>
<comment type="caution">
    <text evidence="2">The sequence shown here is derived from an EMBL/GenBank/DDBJ whole genome shotgun (WGS) entry which is preliminary data.</text>
</comment>
<sequence>MPLMLYFSNFSLPASSLWRRRGPSPALTHSNPSHALMIPGSDPRHSSASGRSDRRPSDTWHRTRRGSDLAKPSSGRLHLSAVAVPSVCPPDEHLPGCATLPSSLSPG</sequence>
<gene>
    <name evidence="2" type="ORF">KOW79_010247</name>
</gene>
<proteinExistence type="predicted"/>
<protein>
    <submittedName>
        <fullName evidence="2">Uncharacterized protein</fullName>
    </submittedName>
</protein>
<feature type="compositionally biased region" description="Basic and acidic residues" evidence="1">
    <location>
        <begin position="51"/>
        <end position="68"/>
    </location>
</feature>
<accession>A0A9D3NNQ4</accession>
<feature type="region of interest" description="Disordered" evidence="1">
    <location>
        <begin position="19"/>
        <end position="76"/>
    </location>
</feature>
<keyword evidence="3" id="KW-1185">Reference proteome</keyword>
<evidence type="ECO:0000256" key="1">
    <source>
        <dbReference type="SAM" id="MobiDB-lite"/>
    </source>
</evidence>
<name>A0A9D3NNQ4_9TELE</name>